<comment type="similarity">
    <text evidence="5">Belongs to the TAF10 family.</text>
</comment>
<evidence type="ECO:0000313" key="7">
    <source>
        <dbReference type="EMBL" id="BES99248.1"/>
    </source>
</evidence>
<dbReference type="CDD" id="cd07982">
    <property type="entry name" value="HFD_TAF10"/>
    <property type="match status" value="1"/>
</dbReference>
<feature type="compositionally biased region" description="Basic and acidic residues" evidence="6">
    <location>
        <begin position="1"/>
        <end position="11"/>
    </location>
</feature>
<keyword evidence="2" id="KW-0805">Transcription regulation</keyword>
<accession>A0ABN7B4R9</accession>
<evidence type="ECO:0000256" key="3">
    <source>
        <dbReference type="ARBA" id="ARBA00023163"/>
    </source>
</evidence>
<sequence length="131" mass="14233">MAVPDKNEADRSQGNQNSAAPPSSSAGQQLIDFLPLLEDYTASIPDAVTSAYLSSAGFTTTDPRILRLISIAGQKFISDITLDALQHCKVRTANLSSKSKTKERPFTFTMEDLTPALAERGIVARKPPYLY</sequence>
<evidence type="ECO:0000256" key="1">
    <source>
        <dbReference type="ARBA" id="ARBA00004123"/>
    </source>
</evidence>
<reference evidence="7 8" key="1">
    <citation type="submission" date="2023-09" db="EMBL/GenBank/DDBJ databases">
        <title>Nesidiocoris tenuis whole genome shotgun sequence.</title>
        <authorList>
            <person name="Shibata T."/>
            <person name="Shimoda M."/>
            <person name="Kobayashi T."/>
            <person name="Uehara T."/>
        </authorList>
    </citation>
    <scope>NUCLEOTIDE SEQUENCE [LARGE SCALE GENOMIC DNA]</scope>
    <source>
        <strain evidence="7 8">Japan</strain>
    </source>
</reference>
<evidence type="ECO:0000256" key="4">
    <source>
        <dbReference type="ARBA" id="ARBA00023242"/>
    </source>
</evidence>
<name>A0ABN7B4R9_9HEMI</name>
<evidence type="ECO:0000256" key="2">
    <source>
        <dbReference type="ARBA" id="ARBA00023015"/>
    </source>
</evidence>
<dbReference type="PRINTS" id="PR01443">
    <property type="entry name" value="TFIID30KDSUB"/>
</dbReference>
<evidence type="ECO:0000256" key="5">
    <source>
        <dbReference type="ARBA" id="ARBA00025730"/>
    </source>
</evidence>
<dbReference type="PANTHER" id="PTHR21242:SF0">
    <property type="entry name" value="TRANSCRIPTION INITIATION FACTOR TFIID SUBUNIT 10"/>
    <property type="match status" value="1"/>
</dbReference>
<feature type="compositionally biased region" description="Low complexity" evidence="6">
    <location>
        <begin position="14"/>
        <end position="26"/>
    </location>
</feature>
<comment type="subcellular location">
    <subcellularLocation>
        <location evidence="1">Nucleus</location>
    </subcellularLocation>
</comment>
<protein>
    <submittedName>
        <fullName evidence="7">Transcription initiation factor TFIID subunit</fullName>
    </submittedName>
</protein>
<keyword evidence="4" id="KW-0539">Nucleus</keyword>
<keyword evidence="3" id="KW-0804">Transcription</keyword>
<dbReference type="Pfam" id="PF03540">
    <property type="entry name" value="TAF10"/>
    <property type="match status" value="1"/>
</dbReference>
<dbReference type="EMBL" id="AP028918">
    <property type="protein sequence ID" value="BES99248.1"/>
    <property type="molecule type" value="Genomic_DNA"/>
</dbReference>
<dbReference type="InterPro" id="IPR003923">
    <property type="entry name" value="TAF10"/>
</dbReference>
<dbReference type="PANTHER" id="PTHR21242">
    <property type="entry name" value="TRANSCRIPTION INITIATION FACTOR TFIID SUBUNIT 10"/>
    <property type="match status" value="1"/>
</dbReference>
<gene>
    <name evidence="7" type="ORF">NTJ_12065</name>
</gene>
<evidence type="ECO:0000313" key="8">
    <source>
        <dbReference type="Proteomes" id="UP001307889"/>
    </source>
</evidence>
<evidence type="ECO:0000256" key="6">
    <source>
        <dbReference type="SAM" id="MobiDB-lite"/>
    </source>
</evidence>
<keyword evidence="8" id="KW-1185">Reference proteome</keyword>
<feature type="region of interest" description="Disordered" evidence="6">
    <location>
        <begin position="1"/>
        <end position="26"/>
    </location>
</feature>
<dbReference type="Proteomes" id="UP001307889">
    <property type="component" value="Chromosome 10"/>
</dbReference>
<organism evidence="7 8">
    <name type="scientific">Nesidiocoris tenuis</name>
    <dbReference type="NCBI Taxonomy" id="355587"/>
    <lineage>
        <taxon>Eukaryota</taxon>
        <taxon>Metazoa</taxon>
        <taxon>Ecdysozoa</taxon>
        <taxon>Arthropoda</taxon>
        <taxon>Hexapoda</taxon>
        <taxon>Insecta</taxon>
        <taxon>Pterygota</taxon>
        <taxon>Neoptera</taxon>
        <taxon>Paraneoptera</taxon>
        <taxon>Hemiptera</taxon>
        <taxon>Heteroptera</taxon>
        <taxon>Panheteroptera</taxon>
        <taxon>Cimicomorpha</taxon>
        <taxon>Miridae</taxon>
        <taxon>Dicyphina</taxon>
        <taxon>Nesidiocoris</taxon>
    </lineage>
</organism>
<proteinExistence type="inferred from homology"/>